<proteinExistence type="predicted"/>
<name>A0A0J7JZG3_LASNI</name>
<organism evidence="2 3">
    <name type="scientific">Lasius niger</name>
    <name type="common">Black garden ant</name>
    <dbReference type="NCBI Taxonomy" id="67767"/>
    <lineage>
        <taxon>Eukaryota</taxon>
        <taxon>Metazoa</taxon>
        <taxon>Ecdysozoa</taxon>
        <taxon>Arthropoda</taxon>
        <taxon>Hexapoda</taxon>
        <taxon>Insecta</taxon>
        <taxon>Pterygota</taxon>
        <taxon>Neoptera</taxon>
        <taxon>Endopterygota</taxon>
        <taxon>Hymenoptera</taxon>
        <taxon>Apocrita</taxon>
        <taxon>Aculeata</taxon>
        <taxon>Formicoidea</taxon>
        <taxon>Formicidae</taxon>
        <taxon>Formicinae</taxon>
        <taxon>Lasius</taxon>
        <taxon>Lasius</taxon>
    </lineage>
</organism>
<dbReference type="PaxDb" id="67767-A0A0J7JZG3"/>
<protein>
    <submittedName>
        <fullName evidence="2">Mlx-interacting protein</fullName>
    </submittedName>
</protein>
<feature type="compositionally biased region" description="Basic and acidic residues" evidence="1">
    <location>
        <begin position="24"/>
        <end position="38"/>
    </location>
</feature>
<sequence length="121" mass="13578">MQAELIYRKPSMTSQGGFHCTGNDNKRQKNGGRDSRETIHSGHFMVSDFEAEAQDDEDDLAVPVPDQEETQTTSFSIIASPGFFHDRFASSSLSYIRSSSQQLSIETSLNKLFQCMSLAYR</sequence>
<dbReference type="Proteomes" id="UP000036403">
    <property type="component" value="Unassembled WGS sequence"/>
</dbReference>
<evidence type="ECO:0000313" key="2">
    <source>
        <dbReference type="EMBL" id="KMQ83467.1"/>
    </source>
</evidence>
<dbReference type="STRING" id="67767.A0A0J7JZG3"/>
<gene>
    <name evidence="2" type="ORF">RF55_19981</name>
</gene>
<evidence type="ECO:0000256" key="1">
    <source>
        <dbReference type="SAM" id="MobiDB-lite"/>
    </source>
</evidence>
<dbReference type="EMBL" id="LBMM01019742">
    <property type="protein sequence ID" value="KMQ83467.1"/>
    <property type="molecule type" value="Genomic_DNA"/>
</dbReference>
<dbReference type="OrthoDB" id="6022628at2759"/>
<keyword evidence="3" id="KW-1185">Reference proteome</keyword>
<accession>A0A0J7JZG3</accession>
<evidence type="ECO:0000313" key="3">
    <source>
        <dbReference type="Proteomes" id="UP000036403"/>
    </source>
</evidence>
<reference evidence="2 3" key="1">
    <citation type="submission" date="2015-04" db="EMBL/GenBank/DDBJ databases">
        <title>Lasius niger genome sequencing.</title>
        <authorList>
            <person name="Konorov E.A."/>
            <person name="Nikitin M.A."/>
            <person name="Kirill M.V."/>
            <person name="Chang P."/>
        </authorList>
    </citation>
    <scope>NUCLEOTIDE SEQUENCE [LARGE SCALE GENOMIC DNA]</scope>
    <source>
        <tissue evidence="2">Whole</tissue>
    </source>
</reference>
<dbReference type="AlphaFoldDB" id="A0A0J7JZG3"/>
<feature type="region of interest" description="Disordered" evidence="1">
    <location>
        <begin position="1"/>
        <end position="38"/>
    </location>
</feature>
<comment type="caution">
    <text evidence="2">The sequence shown here is derived from an EMBL/GenBank/DDBJ whole genome shotgun (WGS) entry which is preliminary data.</text>
</comment>